<dbReference type="InterPro" id="IPR044777">
    <property type="entry name" value="SLC17A9-like"/>
</dbReference>
<dbReference type="GO" id="GO:0016020">
    <property type="term" value="C:membrane"/>
    <property type="evidence" value="ECO:0007669"/>
    <property type="project" value="UniProtKB-SubCell"/>
</dbReference>
<evidence type="ECO:0000256" key="2">
    <source>
        <dbReference type="ARBA" id="ARBA00022692"/>
    </source>
</evidence>
<dbReference type="InterPro" id="IPR050382">
    <property type="entry name" value="MFS_Na/Anion_cotransporter"/>
</dbReference>
<feature type="transmembrane region" description="Helical" evidence="8">
    <location>
        <begin position="450"/>
        <end position="470"/>
    </location>
</feature>
<evidence type="ECO:0000256" key="8">
    <source>
        <dbReference type="SAM" id="Phobius"/>
    </source>
</evidence>
<evidence type="ECO:0000256" key="4">
    <source>
        <dbReference type="ARBA" id="ARBA00023136"/>
    </source>
</evidence>
<dbReference type="CDD" id="cd17380">
    <property type="entry name" value="MFS_SLC17A9_like"/>
    <property type="match status" value="1"/>
</dbReference>
<keyword evidence="4 8" id="KW-0472">Membrane</keyword>
<comment type="caution">
    <text evidence="10">The sequence shown here is derived from an EMBL/GenBank/DDBJ whole genome shotgun (WGS) entry which is preliminary data.</text>
</comment>
<proteinExistence type="inferred from homology"/>
<name>A0A843UZM8_COLES</name>
<feature type="region of interest" description="Disordered" evidence="7">
    <location>
        <begin position="1"/>
        <end position="73"/>
    </location>
</feature>
<comment type="function">
    <text evidence="5">Probable anion transporter.</text>
</comment>
<feature type="compositionally biased region" description="Low complexity" evidence="7">
    <location>
        <begin position="16"/>
        <end position="25"/>
    </location>
</feature>
<dbReference type="FunFam" id="1.20.1250.20:FF:000058">
    <property type="entry name" value="ascorbate transporter, chloroplastic isoform X1"/>
    <property type="match status" value="1"/>
</dbReference>
<organism evidence="10 11">
    <name type="scientific">Colocasia esculenta</name>
    <name type="common">Wild taro</name>
    <name type="synonym">Arum esculentum</name>
    <dbReference type="NCBI Taxonomy" id="4460"/>
    <lineage>
        <taxon>Eukaryota</taxon>
        <taxon>Viridiplantae</taxon>
        <taxon>Streptophyta</taxon>
        <taxon>Embryophyta</taxon>
        <taxon>Tracheophyta</taxon>
        <taxon>Spermatophyta</taxon>
        <taxon>Magnoliopsida</taxon>
        <taxon>Liliopsida</taxon>
        <taxon>Araceae</taxon>
        <taxon>Aroideae</taxon>
        <taxon>Colocasieae</taxon>
        <taxon>Colocasia</taxon>
    </lineage>
</organism>
<feature type="transmembrane region" description="Helical" evidence="8">
    <location>
        <begin position="512"/>
        <end position="533"/>
    </location>
</feature>
<feature type="transmembrane region" description="Helical" evidence="8">
    <location>
        <begin position="256"/>
        <end position="278"/>
    </location>
</feature>
<feature type="transmembrane region" description="Helical" evidence="8">
    <location>
        <begin position="352"/>
        <end position="376"/>
    </location>
</feature>
<keyword evidence="3 8" id="KW-1133">Transmembrane helix</keyword>
<dbReference type="PANTHER" id="PTHR11662">
    <property type="entry name" value="SOLUTE CARRIER FAMILY 17"/>
    <property type="match status" value="1"/>
</dbReference>
<dbReference type="GO" id="GO:0009536">
    <property type="term" value="C:plastid"/>
    <property type="evidence" value="ECO:0007669"/>
    <property type="project" value="TreeGrafter"/>
</dbReference>
<evidence type="ECO:0000256" key="5">
    <source>
        <dbReference type="ARBA" id="ARBA00024302"/>
    </source>
</evidence>
<accession>A0A843UZM8</accession>
<sequence length="541" mass="57696">MAVAAAPVSSSPPPSSNALRRPPSRFNSASCSPHAHLRWRPRIHSGGLLSARKPATATSTSASRSEWRDPSDEIADRKKKVIGNRRRAWTAGGVEEGGGKVRRVACRAERGELAAVGGEVGYVVPERVKVAVMLALVMCLCNADRVVMSVAVVPLAARYGWSSSFLGVVQSSFMWGYLVSSLVAGGLADRYGGKHVMACGVAAWSLATFLTPWAAAHSTPMLLLFRVLFGLAEGVAIPSMTVILARWFPSHELASALGFSMAGFHMGNLISFLTTPVVMTATGVAGPFALFAALGFAWLSAWAVRVASEPRDCPLISGAELQLIRAGKKDYSADGSGEPPPLRYLLSKAPSWAILFANFTNNWGYYVLLSWMAVYFRTVFGVDLKQAAWFSAVPWGLMGLSGFVAGSASDMLIRSGHPVTRVRKIMQSIGFFGPGVALLCLNFAQTPAVAAVLLTVALSLSSFSQAGFLLTVQDIAPKYVGFLHGISNAMGTLGAIISTTATGYFVQWLGSFRATLTITAVLYFAAAIFWNIFATAEQVFF</sequence>
<feature type="transmembrane region" description="Helical" evidence="8">
    <location>
        <begin position="425"/>
        <end position="444"/>
    </location>
</feature>
<dbReference type="AlphaFoldDB" id="A0A843UZM8"/>
<reference evidence="10" key="1">
    <citation type="submission" date="2017-07" db="EMBL/GenBank/DDBJ databases">
        <title>Taro Niue Genome Assembly and Annotation.</title>
        <authorList>
            <person name="Atibalentja N."/>
            <person name="Keating K."/>
            <person name="Fields C.J."/>
        </authorList>
    </citation>
    <scope>NUCLEOTIDE SEQUENCE</scope>
    <source>
        <strain evidence="10">Niue_2</strain>
        <tissue evidence="10">Leaf</tissue>
    </source>
</reference>
<dbReference type="GO" id="GO:0005315">
    <property type="term" value="F:phosphate transmembrane transporter activity"/>
    <property type="evidence" value="ECO:0007669"/>
    <property type="project" value="UniProtKB-ARBA"/>
</dbReference>
<dbReference type="InterPro" id="IPR020846">
    <property type="entry name" value="MFS_dom"/>
</dbReference>
<dbReference type="EMBL" id="NMUH01000801">
    <property type="protein sequence ID" value="MQL85009.1"/>
    <property type="molecule type" value="Genomic_DNA"/>
</dbReference>
<dbReference type="OrthoDB" id="2250022at2759"/>
<dbReference type="SUPFAM" id="SSF103473">
    <property type="entry name" value="MFS general substrate transporter"/>
    <property type="match status" value="1"/>
</dbReference>
<gene>
    <name evidence="10" type="ORF">Taro_017529</name>
</gene>
<evidence type="ECO:0000313" key="10">
    <source>
        <dbReference type="EMBL" id="MQL85009.1"/>
    </source>
</evidence>
<comment type="similarity">
    <text evidence="6">Belongs to the major facilitator superfamily. Sodium/anion cotransporter (TC 2.A.1.14) family.</text>
</comment>
<comment type="subcellular location">
    <subcellularLocation>
        <location evidence="1">Membrane</location>
        <topology evidence="1">Multi-pass membrane protein</topology>
    </subcellularLocation>
</comment>
<dbReference type="InterPro" id="IPR011701">
    <property type="entry name" value="MFS"/>
</dbReference>
<feature type="transmembrane region" description="Helical" evidence="8">
    <location>
        <begin position="165"/>
        <end position="184"/>
    </location>
</feature>
<feature type="domain" description="Major facilitator superfamily (MFS) profile" evidence="9">
    <location>
        <begin position="130"/>
        <end position="538"/>
    </location>
</feature>
<dbReference type="PANTHER" id="PTHR11662:SF399">
    <property type="entry name" value="FI19708P1-RELATED"/>
    <property type="match status" value="1"/>
</dbReference>
<feature type="transmembrane region" description="Helical" evidence="8">
    <location>
        <begin position="221"/>
        <end position="244"/>
    </location>
</feature>
<feature type="transmembrane region" description="Helical" evidence="8">
    <location>
        <begin position="482"/>
        <end position="506"/>
    </location>
</feature>
<feature type="transmembrane region" description="Helical" evidence="8">
    <location>
        <begin position="130"/>
        <end position="153"/>
    </location>
</feature>
<evidence type="ECO:0000256" key="6">
    <source>
        <dbReference type="ARBA" id="ARBA00024362"/>
    </source>
</evidence>
<feature type="transmembrane region" description="Helical" evidence="8">
    <location>
        <begin position="388"/>
        <end position="413"/>
    </location>
</feature>
<feature type="transmembrane region" description="Helical" evidence="8">
    <location>
        <begin position="284"/>
        <end position="304"/>
    </location>
</feature>
<evidence type="ECO:0000256" key="7">
    <source>
        <dbReference type="SAM" id="MobiDB-lite"/>
    </source>
</evidence>
<evidence type="ECO:0000313" key="11">
    <source>
        <dbReference type="Proteomes" id="UP000652761"/>
    </source>
</evidence>
<dbReference type="Proteomes" id="UP000652761">
    <property type="component" value="Unassembled WGS sequence"/>
</dbReference>
<dbReference type="Pfam" id="PF07690">
    <property type="entry name" value="MFS_1"/>
    <property type="match status" value="1"/>
</dbReference>
<dbReference type="InterPro" id="IPR036259">
    <property type="entry name" value="MFS_trans_sf"/>
</dbReference>
<keyword evidence="2 8" id="KW-0812">Transmembrane</keyword>
<evidence type="ECO:0000256" key="1">
    <source>
        <dbReference type="ARBA" id="ARBA00004141"/>
    </source>
</evidence>
<dbReference type="Gene3D" id="1.20.1250.20">
    <property type="entry name" value="MFS general substrate transporter like domains"/>
    <property type="match status" value="2"/>
</dbReference>
<keyword evidence="11" id="KW-1185">Reference proteome</keyword>
<protein>
    <recommendedName>
        <fullName evidence="9">Major facilitator superfamily (MFS) profile domain-containing protein</fullName>
    </recommendedName>
</protein>
<evidence type="ECO:0000259" key="9">
    <source>
        <dbReference type="PROSITE" id="PS50850"/>
    </source>
</evidence>
<dbReference type="PROSITE" id="PS50850">
    <property type="entry name" value="MFS"/>
    <property type="match status" value="1"/>
</dbReference>
<feature type="transmembrane region" description="Helical" evidence="8">
    <location>
        <begin position="196"/>
        <end position="215"/>
    </location>
</feature>
<evidence type="ECO:0000256" key="3">
    <source>
        <dbReference type="ARBA" id="ARBA00022989"/>
    </source>
</evidence>